<dbReference type="AlphaFoldDB" id="A0A0H5RD70"/>
<sequence length="107" mass="12228">MGTNRPTGARIGECLTNPAINITLLTWPGIQEVRWSNDDRDPAENISISTKMTRFWQFPSNKLLQWTQNYQQSTRFKCLDICKSNILPIKLKPLLSVVMAVRYCAGI</sequence>
<organism evidence="1">
    <name type="scientific">Spongospora subterranea</name>
    <dbReference type="NCBI Taxonomy" id="70186"/>
    <lineage>
        <taxon>Eukaryota</taxon>
        <taxon>Sar</taxon>
        <taxon>Rhizaria</taxon>
        <taxon>Endomyxa</taxon>
        <taxon>Phytomyxea</taxon>
        <taxon>Plasmodiophorida</taxon>
        <taxon>Plasmodiophoridae</taxon>
        <taxon>Spongospora</taxon>
    </lineage>
</organism>
<protein>
    <submittedName>
        <fullName evidence="1">Uncharacterized protein</fullName>
    </submittedName>
</protein>
<proteinExistence type="predicted"/>
<evidence type="ECO:0000313" key="1">
    <source>
        <dbReference type="EMBL" id="CRZ12205.1"/>
    </source>
</evidence>
<name>A0A0H5RD70_9EUKA</name>
<accession>A0A0H5RD70</accession>
<dbReference type="EMBL" id="HACM01011763">
    <property type="protein sequence ID" value="CRZ12205.1"/>
    <property type="molecule type" value="Transcribed_RNA"/>
</dbReference>
<reference evidence="1" key="1">
    <citation type="submission" date="2015-04" db="EMBL/GenBank/DDBJ databases">
        <title>The genome sequence of the plant pathogenic Rhizarian Plasmodiophora brassicae reveals insights in its biotrophic life cycle and the origin of chitin synthesis.</title>
        <authorList>
            <person name="Schwelm A."/>
            <person name="Fogelqvist J."/>
            <person name="Knaust A."/>
            <person name="Julke S."/>
            <person name="Lilja T."/>
            <person name="Dhandapani V."/>
            <person name="Bonilla-Rosso G."/>
            <person name="Karlsson M."/>
            <person name="Shevchenko A."/>
            <person name="Choi S.R."/>
            <person name="Kim H.G."/>
            <person name="Park J.Y."/>
            <person name="Lim Y.P."/>
            <person name="Ludwig-Muller J."/>
            <person name="Dixelius C."/>
        </authorList>
    </citation>
    <scope>NUCLEOTIDE SEQUENCE</scope>
    <source>
        <tissue evidence="1">Potato root galls</tissue>
    </source>
</reference>
<feature type="non-terminal residue" evidence="1">
    <location>
        <position position="107"/>
    </location>
</feature>